<dbReference type="InterPro" id="IPR004992">
    <property type="entry name" value="EutN_CcmL"/>
</dbReference>
<keyword evidence="2" id="KW-1282">Carboxysome</keyword>
<proteinExistence type="predicted"/>
<dbReference type="RefSeq" id="WP_132244697.1">
    <property type="nucleotide sequence ID" value="NZ_SLWV01000009.1"/>
</dbReference>
<reference evidence="4 5" key="1">
    <citation type="submission" date="2019-03" db="EMBL/GenBank/DDBJ databases">
        <title>Genomic Encyclopedia of Type Strains, Phase IV (KMG-IV): sequencing the most valuable type-strain genomes for metagenomic binning, comparative biology and taxonomic classification.</title>
        <authorList>
            <person name="Goeker M."/>
        </authorList>
    </citation>
    <scope>NUCLEOTIDE SEQUENCE [LARGE SCALE GENOMIC DNA]</scope>
    <source>
        <strain evidence="4 5">DSM 102940</strain>
    </source>
</reference>
<dbReference type="GO" id="GO:0031470">
    <property type="term" value="C:carboxysome"/>
    <property type="evidence" value="ECO:0007669"/>
    <property type="project" value="UniProtKB-SubCell"/>
</dbReference>
<dbReference type="OrthoDB" id="196195at2"/>
<organism evidence="4 5">
    <name type="scientific">Marinisporobacter balticus</name>
    <dbReference type="NCBI Taxonomy" id="2018667"/>
    <lineage>
        <taxon>Bacteria</taxon>
        <taxon>Bacillati</taxon>
        <taxon>Bacillota</taxon>
        <taxon>Clostridia</taxon>
        <taxon>Peptostreptococcales</taxon>
        <taxon>Thermotaleaceae</taxon>
        <taxon>Marinisporobacter</taxon>
    </lineage>
</organism>
<dbReference type="AlphaFoldDB" id="A0A4R2KR87"/>
<evidence type="ECO:0000256" key="2">
    <source>
        <dbReference type="ARBA" id="ARBA00023669"/>
    </source>
</evidence>
<evidence type="ECO:0000313" key="5">
    <source>
        <dbReference type="Proteomes" id="UP000294919"/>
    </source>
</evidence>
<keyword evidence="5" id="KW-1185">Reference proteome</keyword>
<dbReference type="CDD" id="cd01614">
    <property type="entry name" value="EutN_CcmL"/>
    <property type="match status" value="1"/>
</dbReference>
<dbReference type="PANTHER" id="PTHR36539:SF1">
    <property type="entry name" value="BACTERIAL MICROCOMPARTMENT SHELL VERTEX PROTEIN EUTN"/>
    <property type="match status" value="1"/>
</dbReference>
<evidence type="ECO:0000256" key="3">
    <source>
        <dbReference type="ARBA" id="ARBA00024446"/>
    </source>
</evidence>
<name>A0A4R2KR87_9FIRM</name>
<accession>A0A4R2KR87</accession>
<gene>
    <name evidence="4" type="ORF">EV214_10999</name>
</gene>
<dbReference type="Gene3D" id="2.40.50.220">
    <property type="entry name" value="EutN/Ccml"/>
    <property type="match status" value="1"/>
</dbReference>
<dbReference type="Pfam" id="PF03319">
    <property type="entry name" value="EutN_CcmL"/>
    <property type="match status" value="1"/>
</dbReference>
<dbReference type="PROSITE" id="PS51932">
    <property type="entry name" value="BMV"/>
    <property type="match status" value="1"/>
</dbReference>
<keyword evidence="3" id="KW-1283">Bacterial microcompartment</keyword>
<evidence type="ECO:0000313" key="4">
    <source>
        <dbReference type="EMBL" id="TCO75262.1"/>
    </source>
</evidence>
<dbReference type="EMBL" id="SLWV01000009">
    <property type="protein sequence ID" value="TCO75262.1"/>
    <property type="molecule type" value="Genomic_DNA"/>
</dbReference>
<protein>
    <submittedName>
        <fullName evidence="4">Ethanolamine utilization protein EutN</fullName>
    </submittedName>
</protein>
<dbReference type="InterPro" id="IPR036677">
    <property type="entry name" value="EutN_CcmL_sf"/>
</dbReference>
<dbReference type="Proteomes" id="UP000294919">
    <property type="component" value="Unassembled WGS sequence"/>
</dbReference>
<dbReference type="PANTHER" id="PTHR36539">
    <property type="entry name" value="ETHANOLAMINE UTILIZATION PROTEIN EUTN"/>
    <property type="match status" value="1"/>
</dbReference>
<comment type="subcellular location">
    <subcellularLocation>
        <location evidence="1">Carboxysome</location>
    </subcellularLocation>
</comment>
<sequence>MKIGKVIGTAVATRKDERLVGQKLMIMQELDLEGNPKGSLIIAVDTVGAGIGELVLYVAGAAARHATNKPQSPIDLAIIGIIDNLDVHHELIDSKK</sequence>
<evidence type="ECO:0000256" key="1">
    <source>
        <dbReference type="ARBA" id="ARBA00023587"/>
    </source>
</evidence>
<dbReference type="SUPFAM" id="SSF159133">
    <property type="entry name" value="EutN/CcmL-like"/>
    <property type="match status" value="1"/>
</dbReference>
<comment type="caution">
    <text evidence="4">The sequence shown here is derived from an EMBL/GenBank/DDBJ whole genome shotgun (WGS) entry which is preliminary data.</text>
</comment>